<sequence>MARLSALLALIAAVSAIPSPLTPDPNGDHLVGNGQGEQFITGGCLSTADCSQATVHSCCAFISGGGTTGICSGFDVANINGKAGCGFGDGGAASSAAAAPAATSAAAVAAAPAASAASSSSGTCTVNTALAGSANVGTGAGTQFITGQCFSAVDCASGCCVAQADGTNLCKAELVTTEAGLSCDASCTPSTASAVVVSKAVAASSGTCTVNTALAGSANVGTGAGTQFITGQCFSAADCASGCCVAQADGTNLCKAELVTTSAGLSCDATCDGAAPTNTTDTPAAATSAASAPASTGAAGSAQCTVDTSLAGSASVGTGAGTQFITGQCLSAADCASGCCVAQASGVALCKAELLTTQSGLSCDFSCSA</sequence>
<feature type="signal peptide" evidence="1">
    <location>
        <begin position="1"/>
        <end position="16"/>
    </location>
</feature>
<dbReference type="HOGENOM" id="CLU_054806_0_0_1"/>
<keyword evidence="1" id="KW-0732">Signal</keyword>
<evidence type="ECO:0000313" key="2">
    <source>
        <dbReference type="EMBL" id="EPE08590.1"/>
    </source>
</evidence>
<organism evidence="2 3">
    <name type="scientific">Ophiostoma piceae (strain UAMH 11346)</name>
    <name type="common">Sap stain fungus</name>
    <dbReference type="NCBI Taxonomy" id="1262450"/>
    <lineage>
        <taxon>Eukaryota</taxon>
        <taxon>Fungi</taxon>
        <taxon>Dikarya</taxon>
        <taxon>Ascomycota</taxon>
        <taxon>Pezizomycotina</taxon>
        <taxon>Sordariomycetes</taxon>
        <taxon>Sordariomycetidae</taxon>
        <taxon>Ophiostomatales</taxon>
        <taxon>Ophiostomataceae</taxon>
        <taxon>Ophiostoma</taxon>
    </lineage>
</organism>
<reference evidence="2 3" key="1">
    <citation type="journal article" date="2013" name="BMC Genomics">
        <title>The genome and transcriptome of the pine saprophyte Ophiostoma piceae, and a comparison with the bark beetle-associated pine pathogen Grosmannia clavigera.</title>
        <authorList>
            <person name="Haridas S."/>
            <person name="Wang Y."/>
            <person name="Lim L."/>
            <person name="Massoumi Alamouti S."/>
            <person name="Jackman S."/>
            <person name="Docking R."/>
            <person name="Robertson G."/>
            <person name="Birol I."/>
            <person name="Bohlmann J."/>
            <person name="Breuil C."/>
        </authorList>
    </citation>
    <scope>NUCLEOTIDE SEQUENCE [LARGE SCALE GENOMIC DNA]</scope>
    <source>
        <strain evidence="2 3">UAMH 11346</strain>
    </source>
</reference>
<dbReference type="OrthoDB" id="2132010at2759"/>
<dbReference type="Proteomes" id="UP000016923">
    <property type="component" value="Unassembled WGS sequence"/>
</dbReference>
<evidence type="ECO:0000313" key="3">
    <source>
        <dbReference type="Proteomes" id="UP000016923"/>
    </source>
</evidence>
<dbReference type="eggNOG" id="ENOG502S1KA">
    <property type="taxonomic scope" value="Eukaryota"/>
</dbReference>
<evidence type="ECO:0000256" key="1">
    <source>
        <dbReference type="SAM" id="SignalP"/>
    </source>
</evidence>
<accession>S3D5A2</accession>
<gene>
    <name evidence="2" type="ORF">F503_04177</name>
</gene>
<proteinExistence type="predicted"/>
<dbReference type="EMBL" id="KE148148">
    <property type="protein sequence ID" value="EPE08590.1"/>
    <property type="molecule type" value="Genomic_DNA"/>
</dbReference>
<protein>
    <submittedName>
        <fullName evidence="2">Biotrophy-associated secreted protein 2</fullName>
    </submittedName>
</protein>
<dbReference type="AlphaFoldDB" id="S3D5A2"/>
<feature type="chain" id="PRO_5004519252" evidence="1">
    <location>
        <begin position="17"/>
        <end position="369"/>
    </location>
</feature>
<name>S3D5A2_OPHP1</name>
<keyword evidence="3" id="KW-1185">Reference proteome</keyword>
<dbReference type="VEuPathDB" id="FungiDB:F503_04177"/>